<keyword evidence="2" id="KW-1133">Transmembrane helix</keyword>
<comment type="caution">
    <text evidence="3">The sequence shown here is derived from an EMBL/GenBank/DDBJ whole genome shotgun (WGS) entry which is preliminary data.</text>
</comment>
<evidence type="ECO:0008006" key="5">
    <source>
        <dbReference type="Google" id="ProtNLM"/>
    </source>
</evidence>
<reference evidence="3 4" key="1">
    <citation type="journal article" date="2018" name="Syst. Appl. Microbiol.">
        <title>Abditibacterium utsteinense sp. nov., the first cultivated member of candidate phylum FBP, isolated from ice-free Antarctic soil samples.</title>
        <authorList>
            <person name="Tahon G."/>
            <person name="Tytgat B."/>
            <person name="Lebbe L."/>
            <person name="Carlier A."/>
            <person name="Willems A."/>
        </authorList>
    </citation>
    <scope>NUCLEOTIDE SEQUENCE [LARGE SCALE GENOMIC DNA]</scope>
    <source>
        <strain evidence="3 4">LMG 29911</strain>
    </source>
</reference>
<dbReference type="AlphaFoldDB" id="A0A2S8SQM0"/>
<keyword evidence="4" id="KW-1185">Reference proteome</keyword>
<evidence type="ECO:0000313" key="3">
    <source>
        <dbReference type="EMBL" id="PQV63102.1"/>
    </source>
</evidence>
<keyword evidence="2" id="KW-0472">Membrane</keyword>
<evidence type="ECO:0000256" key="1">
    <source>
        <dbReference type="SAM" id="MobiDB-lite"/>
    </source>
</evidence>
<gene>
    <name evidence="3" type="ORF">B1R32_1158</name>
</gene>
<accession>A0A2S8SQM0</accession>
<sequence length="157" mass="17387">MANLGCRHCGGDIDSDTRRTQCRGCGALFPFNCAVCERKLRSPFPIFEDERYLTLASQPKPLCEDHFLRKCPDCDSWFQADENPGYFRCGSCAQKAQKTAPMPEWSDEAPLATESAPQRRSARTAPALNRGTDINTLILGAAGCAFLALIGWFLLIH</sequence>
<protein>
    <recommendedName>
        <fullName evidence="5">Double zinc ribbon</fullName>
    </recommendedName>
</protein>
<proteinExistence type="predicted"/>
<keyword evidence="2" id="KW-0812">Transmembrane</keyword>
<dbReference type="Proteomes" id="UP000237684">
    <property type="component" value="Unassembled WGS sequence"/>
</dbReference>
<dbReference type="EMBL" id="NIGF01000015">
    <property type="protein sequence ID" value="PQV63102.1"/>
    <property type="molecule type" value="Genomic_DNA"/>
</dbReference>
<evidence type="ECO:0000313" key="4">
    <source>
        <dbReference type="Proteomes" id="UP000237684"/>
    </source>
</evidence>
<evidence type="ECO:0000256" key="2">
    <source>
        <dbReference type="SAM" id="Phobius"/>
    </source>
</evidence>
<feature type="region of interest" description="Disordered" evidence="1">
    <location>
        <begin position="103"/>
        <end position="125"/>
    </location>
</feature>
<feature type="transmembrane region" description="Helical" evidence="2">
    <location>
        <begin position="137"/>
        <end position="156"/>
    </location>
</feature>
<name>A0A2S8SQM0_9BACT</name>
<organism evidence="3 4">
    <name type="scientific">Abditibacterium utsteinense</name>
    <dbReference type="NCBI Taxonomy" id="1960156"/>
    <lineage>
        <taxon>Bacteria</taxon>
        <taxon>Pseudomonadati</taxon>
        <taxon>Abditibacteriota</taxon>
        <taxon>Abditibacteriia</taxon>
        <taxon>Abditibacteriales</taxon>
        <taxon>Abditibacteriaceae</taxon>
        <taxon>Abditibacterium</taxon>
    </lineage>
</organism>
<dbReference type="InParanoid" id="A0A2S8SQM0"/>